<evidence type="ECO:0000256" key="6">
    <source>
        <dbReference type="SAM" id="MobiDB-lite"/>
    </source>
</evidence>
<evidence type="ECO:0000256" key="5">
    <source>
        <dbReference type="ARBA" id="ARBA00023242"/>
    </source>
</evidence>
<feature type="compositionally biased region" description="Low complexity" evidence="6">
    <location>
        <begin position="15"/>
        <end position="30"/>
    </location>
</feature>
<dbReference type="GO" id="GO:0005654">
    <property type="term" value="C:nucleoplasm"/>
    <property type="evidence" value="ECO:0007669"/>
    <property type="project" value="UniProtKB-ARBA"/>
</dbReference>
<dbReference type="OrthoDB" id="20886at2759"/>
<feature type="region of interest" description="Disordered" evidence="6">
    <location>
        <begin position="1"/>
        <end position="60"/>
    </location>
</feature>
<dbReference type="Pfam" id="PF08598">
    <property type="entry name" value="Sds3"/>
    <property type="match status" value="1"/>
</dbReference>
<evidence type="ECO:0000256" key="4">
    <source>
        <dbReference type="ARBA" id="ARBA00023163"/>
    </source>
</evidence>
<accession>U4U1I0</accession>
<keyword evidence="3" id="KW-0805">Transcription regulation</keyword>
<dbReference type="EMBL" id="KB631792">
    <property type="protein sequence ID" value="ERL86173.1"/>
    <property type="molecule type" value="Genomic_DNA"/>
</dbReference>
<feature type="compositionally biased region" description="Acidic residues" evidence="6">
    <location>
        <begin position="46"/>
        <end position="57"/>
    </location>
</feature>
<dbReference type="InterPro" id="IPR013907">
    <property type="entry name" value="Sds3"/>
</dbReference>
<comment type="subcellular location">
    <subcellularLocation>
        <location evidence="1">Nucleus</location>
    </subcellularLocation>
</comment>
<feature type="compositionally biased region" description="Basic and acidic residues" evidence="6">
    <location>
        <begin position="31"/>
        <end position="45"/>
    </location>
</feature>
<dbReference type="AlphaFoldDB" id="U4U1I0"/>
<evidence type="ECO:0000313" key="8">
    <source>
        <dbReference type="Proteomes" id="UP000030742"/>
    </source>
</evidence>
<dbReference type="PANTHER" id="PTHR21964">
    <property type="entry name" value="BREAST CANCER METASTASIS-SUPPRESSOR 1"/>
    <property type="match status" value="1"/>
</dbReference>
<keyword evidence="5" id="KW-0539">Nucleus</keyword>
<sequence length="233" mass="26968">MPPKKRRNINCGSDNELSGNESEISNSSHENTQHHYSSEDEHPEHETDDSSDMDMEECENRRKELGKDIQELEIQFNILRERIYTERIEQVKKQIAELQAGTSSQYVTQLNLLEEEKRSRIEVAGVLRDVRMDTLKNQYEAEITAALQNFENDKKLAQDTIYNELMNTIKQLEEDKRNSEIAWGEGGKWAAKKGATPRAKKAVTVSGPYIVYMLKPEEIMEDWTTIRKACQNT</sequence>
<evidence type="ECO:0008006" key="9">
    <source>
        <dbReference type="Google" id="ProtNLM"/>
    </source>
</evidence>
<evidence type="ECO:0000256" key="3">
    <source>
        <dbReference type="ARBA" id="ARBA00023015"/>
    </source>
</evidence>
<dbReference type="GO" id="GO:0010468">
    <property type="term" value="P:regulation of gene expression"/>
    <property type="evidence" value="ECO:0007669"/>
    <property type="project" value="UniProtKB-ARBA"/>
</dbReference>
<dbReference type="SMART" id="SM01401">
    <property type="entry name" value="Sds3"/>
    <property type="match status" value="1"/>
</dbReference>
<keyword evidence="4" id="KW-0804">Transcription</keyword>
<organism evidence="7 8">
    <name type="scientific">Dendroctonus ponderosae</name>
    <name type="common">Mountain pine beetle</name>
    <dbReference type="NCBI Taxonomy" id="77166"/>
    <lineage>
        <taxon>Eukaryota</taxon>
        <taxon>Metazoa</taxon>
        <taxon>Ecdysozoa</taxon>
        <taxon>Arthropoda</taxon>
        <taxon>Hexapoda</taxon>
        <taxon>Insecta</taxon>
        <taxon>Pterygota</taxon>
        <taxon>Neoptera</taxon>
        <taxon>Endopterygota</taxon>
        <taxon>Coleoptera</taxon>
        <taxon>Polyphaga</taxon>
        <taxon>Cucujiformia</taxon>
        <taxon>Curculionidae</taxon>
        <taxon>Scolytinae</taxon>
        <taxon>Dendroctonus</taxon>
    </lineage>
</organism>
<dbReference type="Gene3D" id="1.20.5.1500">
    <property type="match status" value="1"/>
</dbReference>
<gene>
    <name evidence="7" type="ORF">D910_03586</name>
</gene>
<keyword evidence="2" id="KW-0678">Repressor</keyword>
<dbReference type="Proteomes" id="UP000030742">
    <property type="component" value="Unassembled WGS sequence"/>
</dbReference>
<protein>
    <recommendedName>
        <fullName evidence="9">Breast cancer metastasis-suppressor 1-like protein-A</fullName>
    </recommendedName>
</protein>
<proteinExistence type="predicted"/>
<evidence type="ECO:0000256" key="2">
    <source>
        <dbReference type="ARBA" id="ARBA00022491"/>
    </source>
</evidence>
<dbReference type="STRING" id="77166.U4U1I0"/>
<name>U4U1I0_DENPD</name>
<evidence type="ECO:0000256" key="1">
    <source>
        <dbReference type="ARBA" id="ARBA00004123"/>
    </source>
</evidence>
<evidence type="ECO:0000313" key="7">
    <source>
        <dbReference type="EMBL" id="ERL86173.1"/>
    </source>
</evidence>
<reference evidence="7 8" key="1">
    <citation type="journal article" date="2013" name="Genome Biol.">
        <title>Draft genome of the mountain pine beetle, Dendroctonus ponderosae Hopkins, a major forest pest.</title>
        <authorList>
            <person name="Keeling C.I."/>
            <person name="Yuen M.M."/>
            <person name="Liao N.Y."/>
            <person name="Docking T.R."/>
            <person name="Chan S.K."/>
            <person name="Taylor G.A."/>
            <person name="Palmquist D.L."/>
            <person name="Jackman S.D."/>
            <person name="Nguyen A."/>
            <person name="Li M."/>
            <person name="Henderson H."/>
            <person name="Janes J.K."/>
            <person name="Zhao Y."/>
            <person name="Pandoh P."/>
            <person name="Moore R."/>
            <person name="Sperling F.A."/>
            <person name="Huber D.P."/>
            <person name="Birol I."/>
            <person name="Jones S.J."/>
            <person name="Bohlmann J."/>
        </authorList>
    </citation>
    <scope>NUCLEOTIDE SEQUENCE</scope>
</reference>